<dbReference type="AlphaFoldDB" id="A0A3E2TAR2"/>
<accession>A0A3E2TAR2</accession>
<evidence type="ECO:0000313" key="2">
    <source>
        <dbReference type="EMBL" id="RGB71800.1"/>
    </source>
</evidence>
<comment type="caution">
    <text evidence="2">The sequence shown here is derived from an EMBL/GenBank/DDBJ whole genome shotgun (WGS) entry which is preliminary data.</text>
</comment>
<dbReference type="RefSeq" id="WP_117504967.1">
    <property type="nucleotide sequence ID" value="NZ_QVEQ01000003.1"/>
</dbReference>
<gene>
    <name evidence="2" type="ORF">DWZ89_04670</name>
</gene>
<dbReference type="Proteomes" id="UP000261140">
    <property type="component" value="Unassembled WGS sequence"/>
</dbReference>
<evidence type="ECO:0000256" key="1">
    <source>
        <dbReference type="SAM" id="MobiDB-lite"/>
    </source>
</evidence>
<reference evidence="2 3" key="1">
    <citation type="submission" date="2018-08" db="EMBL/GenBank/DDBJ databases">
        <title>A genome reference for cultivated species of the human gut microbiota.</title>
        <authorList>
            <person name="Zou Y."/>
            <person name="Xue W."/>
            <person name="Luo G."/>
        </authorList>
    </citation>
    <scope>NUCLEOTIDE SEQUENCE [LARGE SCALE GENOMIC DNA]</scope>
    <source>
        <strain evidence="2 3">AF36-11AT</strain>
    </source>
</reference>
<dbReference type="EMBL" id="QVEQ01000003">
    <property type="protein sequence ID" value="RGB71800.1"/>
    <property type="molecule type" value="Genomic_DNA"/>
</dbReference>
<name>A0A3E2TAR2_9FIRM</name>
<feature type="region of interest" description="Disordered" evidence="1">
    <location>
        <begin position="49"/>
        <end position="69"/>
    </location>
</feature>
<organism evidence="2 3">
    <name type="scientific">Faecalibacterium prausnitzii</name>
    <dbReference type="NCBI Taxonomy" id="853"/>
    <lineage>
        <taxon>Bacteria</taxon>
        <taxon>Bacillati</taxon>
        <taxon>Bacillota</taxon>
        <taxon>Clostridia</taxon>
        <taxon>Eubacteriales</taxon>
        <taxon>Oscillospiraceae</taxon>
        <taxon>Faecalibacterium</taxon>
    </lineage>
</organism>
<protein>
    <submittedName>
        <fullName evidence="2">Uncharacterized protein</fullName>
    </submittedName>
</protein>
<evidence type="ECO:0000313" key="3">
    <source>
        <dbReference type="Proteomes" id="UP000261140"/>
    </source>
</evidence>
<proteinExistence type="predicted"/>
<sequence>MGNTTASLTREQLFGGGVTIEKTGLGIKLAALSIAICMTLTGCGQTTAASSSTGGAASNEKSYSARQEDTQALEDAVKAALDEKTAMEVSSVDAFENKGEYSITVRVVAAGGYYMPDVAEQTAQVFFDKAQELGLNATQYVVTEYSESNTGAKENMLAWNSDDGVTGIYSDDSGAEPVVKIGVSLDALRELVGNVKEPENSEEIMELSADYQGEWERIGHEKYERLVVSENTVNTVLFETSKDWRKKKTVTQIFTFYFGIDEEKGLVVTNQHKQVIQTVSMNEQGEIELYDKSLDETETYRKVSDNTDVPTVGQVLSD</sequence>
<feature type="compositionally biased region" description="Low complexity" evidence="1">
    <location>
        <begin position="49"/>
        <end position="58"/>
    </location>
</feature>